<dbReference type="InterPro" id="IPR032524">
    <property type="entry name" value="ABC_tran_C"/>
</dbReference>
<dbReference type="Pfam" id="PF12848">
    <property type="entry name" value="ABC_tran_Xtn"/>
    <property type="match status" value="1"/>
</dbReference>
<evidence type="ECO:0000313" key="9">
    <source>
        <dbReference type="Proteomes" id="UP001056588"/>
    </source>
</evidence>
<reference evidence="6" key="3">
    <citation type="submission" date="2017-10" db="EMBL/GenBank/DDBJ databases">
        <authorList>
            <person name="Vrbovska V."/>
            <person name="Kovarovic V."/>
            <person name="Indrakova A."/>
        </authorList>
    </citation>
    <scope>NUCLEOTIDE SEQUENCE</scope>
    <source>
        <strain evidence="6">CCM 8730</strain>
    </source>
</reference>
<dbReference type="SMART" id="SM00382">
    <property type="entry name" value="AAA"/>
    <property type="match status" value="2"/>
</dbReference>
<evidence type="ECO:0000313" key="8">
    <source>
        <dbReference type="Proteomes" id="UP000223828"/>
    </source>
</evidence>
<feature type="coiled-coil region" evidence="3">
    <location>
        <begin position="566"/>
        <end position="621"/>
    </location>
</feature>
<dbReference type="EMBL" id="CP093217">
    <property type="protein sequence ID" value="UQW81060.1"/>
    <property type="molecule type" value="Genomic_DNA"/>
</dbReference>
<dbReference type="SUPFAM" id="SSF52540">
    <property type="entry name" value="P-loop containing nucleoside triphosphate hydrolases"/>
    <property type="match status" value="2"/>
</dbReference>
<dbReference type="Pfam" id="PF00005">
    <property type="entry name" value="ABC_tran"/>
    <property type="match status" value="2"/>
</dbReference>
<dbReference type="RefSeq" id="WP_099089454.1">
    <property type="nucleotide sequence ID" value="NZ_CP093217.1"/>
</dbReference>
<dbReference type="GO" id="GO:0003677">
    <property type="term" value="F:DNA binding"/>
    <property type="evidence" value="ECO:0007669"/>
    <property type="project" value="InterPro"/>
</dbReference>
<dbReference type="PANTHER" id="PTHR42855">
    <property type="entry name" value="ABC TRANSPORTER ATP-BINDING SUBUNIT"/>
    <property type="match status" value="1"/>
</dbReference>
<dbReference type="PROSITE" id="PS50893">
    <property type="entry name" value="ABC_TRANSPORTER_2"/>
    <property type="match status" value="2"/>
</dbReference>
<dbReference type="EMBL" id="MRZN01000003">
    <property type="protein sequence ID" value="PHK50376.1"/>
    <property type="molecule type" value="Genomic_DNA"/>
</dbReference>
<dbReference type="Proteomes" id="UP001056588">
    <property type="component" value="Chromosome"/>
</dbReference>
<dbReference type="Pfam" id="PF16326">
    <property type="entry name" value="ABC_tran_CTD"/>
    <property type="match status" value="1"/>
</dbReference>
<keyword evidence="9" id="KW-1185">Reference proteome</keyword>
<dbReference type="GO" id="GO:0016887">
    <property type="term" value="F:ATP hydrolysis activity"/>
    <property type="evidence" value="ECO:0007669"/>
    <property type="project" value="InterPro"/>
</dbReference>
<evidence type="ECO:0000256" key="1">
    <source>
        <dbReference type="ARBA" id="ARBA00022741"/>
    </source>
</evidence>
<evidence type="ECO:0000259" key="5">
    <source>
        <dbReference type="PROSITE" id="PS50893"/>
    </source>
</evidence>
<feature type="domain" description="ABC transporter" evidence="5">
    <location>
        <begin position="4"/>
        <end position="254"/>
    </location>
</feature>
<dbReference type="PANTHER" id="PTHR42855:SF1">
    <property type="entry name" value="ABC TRANSPORTER DOMAIN-CONTAINING PROTEIN"/>
    <property type="match status" value="1"/>
</dbReference>
<dbReference type="Proteomes" id="UP000223828">
    <property type="component" value="Unassembled WGS sequence"/>
</dbReference>
<dbReference type="GO" id="GO:0005524">
    <property type="term" value="F:ATP binding"/>
    <property type="evidence" value="ECO:0007669"/>
    <property type="project" value="UniProtKB-KW"/>
</dbReference>
<reference evidence="8" key="2">
    <citation type="submission" date="2017-10" db="EMBL/GenBank/DDBJ databases">
        <title>Staphylococcus edaphicus sp. nov., isolated in Antarctica, harbouring mecC gene and genomic islands essential in adaptation to extreme environment.</title>
        <authorList>
            <person name="Pantucek R."/>
            <person name="Sedlacek I."/>
            <person name="Indrakova A."/>
            <person name="Vrbovska V."/>
            <person name="Maslanova I."/>
            <person name="Kovarovic V."/>
            <person name="Svec P."/>
            <person name="Kralova S."/>
            <person name="Kristofova L."/>
            <person name="Keklakova J."/>
            <person name="Petras P."/>
            <person name="Doskar J."/>
        </authorList>
    </citation>
    <scope>NUCLEOTIDE SEQUENCE [LARGE SCALE GENOMIC DNA]</scope>
    <source>
        <strain evidence="8">CCM 5085</strain>
    </source>
</reference>
<dbReference type="InterPro" id="IPR037118">
    <property type="entry name" value="Val-tRNA_synth_C_sf"/>
</dbReference>
<dbReference type="AlphaFoldDB" id="A0A2C6WRJ8"/>
<feature type="domain" description="ABC transporter" evidence="5">
    <location>
        <begin position="319"/>
        <end position="537"/>
    </location>
</feature>
<dbReference type="InterPro" id="IPR032781">
    <property type="entry name" value="ABC_tran_Xtn"/>
</dbReference>
<evidence type="ECO:0000256" key="2">
    <source>
        <dbReference type="ARBA" id="ARBA00022840"/>
    </source>
</evidence>
<dbReference type="InterPro" id="IPR027417">
    <property type="entry name" value="P-loop_NTPase"/>
</dbReference>
<reference evidence="6" key="1">
    <citation type="journal article" date="2017" name="Appl. Environ. Microbiol.">
        <title>Staphylococcus edaphicus sp. nov., isolated in Antarctica, harbours mecC gene and genomic islands with suspected role in adaptation to extreme environment.</title>
        <authorList>
            <person name="Pantucek R."/>
            <person name="Sedlacek I."/>
            <person name="Indrakova A."/>
            <person name="Vrbovska V."/>
            <person name="Maslanova I."/>
            <person name="Kovarovic V."/>
            <person name="Svec P."/>
            <person name="Kralova S."/>
            <person name="Kristofova L."/>
            <person name="Keklakova J."/>
            <person name="Petras P."/>
            <person name="Doskar J."/>
        </authorList>
    </citation>
    <scope>NUCLEOTIDE SEQUENCE</scope>
    <source>
        <strain evidence="6">CCM 8730</strain>
    </source>
</reference>
<keyword evidence="2 6" id="KW-0067">ATP-binding</keyword>
<dbReference type="OrthoDB" id="9760950at2"/>
<evidence type="ECO:0000256" key="3">
    <source>
        <dbReference type="SAM" id="Coils"/>
    </source>
</evidence>
<dbReference type="InterPro" id="IPR017871">
    <property type="entry name" value="ABC_transporter-like_CS"/>
</dbReference>
<evidence type="ECO:0000313" key="7">
    <source>
        <dbReference type="EMBL" id="UQW81060.1"/>
    </source>
</evidence>
<organism evidence="6 8">
    <name type="scientific">Staphylococcus edaphicus</name>
    <dbReference type="NCBI Taxonomy" id="1955013"/>
    <lineage>
        <taxon>Bacteria</taxon>
        <taxon>Bacillati</taxon>
        <taxon>Bacillota</taxon>
        <taxon>Bacilli</taxon>
        <taxon>Bacillales</taxon>
        <taxon>Staphylococcaceae</taxon>
        <taxon>Staphylococcus</taxon>
    </lineage>
</organism>
<keyword evidence="1" id="KW-0547">Nucleotide-binding</keyword>
<name>A0A2C6WRJ8_9STAP</name>
<dbReference type="CDD" id="cd03221">
    <property type="entry name" value="ABCF_EF-3"/>
    <property type="match status" value="2"/>
</dbReference>
<dbReference type="InterPro" id="IPR003439">
    <property type="entry name" value="ABC_transporter-like_ATP-bd"/>
</dbReference>
<evidence type="ECO:0000313" key="6">
    <source>
        <dbReference type="EMBL" id="PHK50376.1"/>
    </source>
</evidence>
<gene>
    <name evidence="6" type="ORF">BTJ66_02705</name>
    <name evidence="7" type="ORF">MNY58_10820</name>
</gene>
<reference evidence="7" key="4">
    <citation type="submission" date="2022-03" db="EMBL/GenBank/DDBJ databases">
        <title>Complete Genome Sequence of Staphylococcus edaphicus strain CCM 8731.</title>
        <authorList>
            <person name="Rimmer C.O."/>
            <person name="Thomas J.C."/>
        </authorList>
    </citation>
    <scope>NUCLEOTIDE SEQUENCE</scope>
    <source>
        <strain evidence="7">CCM 8731</strain>
    </source>
</reference>
<sequence>MEAYKIEHLHKSYADKIIFDDLQLSISEGEKIGLVGINGTGKSTLLKVMAGLDEDFNAEVSHPKAYRIRYSSQKQDFNQDMTVFEAVLTSETKTLQVIRAYEAALNQYTVTQSDEDFQKMMHAQEAMDNYQAWDYSAEIKTILSKLGIYDTTKPVNALSGGQQKRVGLAKTLIEQPDLLLLDEPTNHLDFESINWLINYVKQYPHTVLFVTHDRYFLNEVSSRIIELDRGKLTTYVGNYEDYIAQRAENEIIEQKQQAKQQSLYKKELAWMRAGVKARSTKQQARKNRFSELEQDVKGQQHQDKASLNLAYSRLGKQVFELEHLTKRIDEKTLFEDITQIIQSGQQIGIVGPNGAGKTTLLNILSGEDQSYEGNLKIGQTVKVAYFKQTEERLDRDIRMIDYLREESEVAKEKDGTAVSITQLLERFLFPSATHGKKIYKLSGGEQKRLYLLKLLVHQPNVLLLDEPTNDLDTETLTILEDYVDTFGGAVITVSHDRYFLNKVAQEYWYLHDGKMERIIGTFEDYERYKKEQDQKLEEQAKQQSKVKPNTDKKKKKGLSYKEQKEYEAIIERIDTTEQRLEEIDEEMVVASSDYARIKALNEEQKRLNEQYEADISRWSELEEQKEQ</sequence>
<proteinExistence type="predicted"/>
<dbReference type="PROSITE" id="PS00211">
    <property type="entry name" value="ABC_TRANSPORTER_1"/>
    <property type="match status" value="1"/>
</dbReference>
<evidence type="ECO:0000256" key="4">
    <source>
        <dbReference type="SAM" id="MobiDB-lite"/>
    </source>
</evidence>
<dbReference type="FunFam" id="3.40.50.300:FF:000011">
    <property type="entry name" value="Putative ABC transporter ATP-binding component"/>
    <property type="match status" value="1"/>
</dbReference>
<dbReference type="InterPro" id="IPR051309">
    <property type="entry name" value="ABCF_ATPase"/>
</dbReference>
<dbReference type="InterPro" id="IPR003593">
    <property type="entry name" value="AAA+_ATPase"/>
</dbReference>
<feature type="region of interest" description="Disordered" evidence="4">
    <location>
        <begin position="534"/>
        <end position="560"/>
    </location>
</feature>
<protein>
    <submittedName>
        <fullName evidence="7">ABC-F family ATP-binding cassette domain-containing protein</fullName>
    </submittedName>
    <submittedName>
        <fullName evidence="6">Heme ABC transporter ATP-binding protein</fullName>
    </submittedName>
</protein>
<dbReference type="Gene3D" id="3.40.50.300">
    <property type="entry name" value="P-loop containing nucleotide triphosphate hydrolases"/>
    <property type="match status" value="2"/>
</dbReference>
<dbReference type="Gene3D" id="1.10.287.380">
    <property type="entry name" value="Valyl-tRNA synthetase, C-terminal domain"/>
    <property type="match status" value="1"/>
</dbReference>
<keyword evidence="3" id="KW-0175">Coiled coil</keyword>
<accession>A0A2C6WRJ8</accession>